<keyword evidence="3" id="KW-0443">Lipid metabolism</keyword>
<dbReference type="RefSeq" id="WP_151843909.1">
    <property type="nucleotide sequence ID" value="NZ_WBZJ01000001.1"/>
</dbReference>
<dbReference type="PANTHER" id="PTHR43459:SF1">
    <property type="entry name" value="EG:BACN32G11.4 PROTEIN"/>
    <property type="match status" value="1"/>
</dbReference>
<comment type="function">
    <text evidence="1">Could possibly oxidize fatty acids using specific components.</text>
</comment>
<dbReference type="InterPro" id="IPR018376">
    <property type="entry name" value="Enoyl-CoA_hyd/isom_CS"/>
</dbReference>
<evidence type="ECO:0000256" key="4">
    <source>
        <dbReference type="ARBA" id="ARBA00023709"/>
    </source>
</evidence>
<proteinExistence type="inferred from homology"/>
<evidence type="ECO:0000256" key="3">
    <source>
        <dbReference type="ARBA" id="ARBA00022832"/>
    </source>
</evidence>
<dbReference type="InterPro" id="IPR001753">
    <property type="entry name" value="Enoyl-CoA_hydra/iso"/>
</dbReference>
<dbReference type="PANTHER" id="PTHR43459">
    <property type="entry name" value="ENOYL-COA HYDRATASE"/>
    <property type="match status" value="1"/>
</dbReference>
<accession>A0ABQ6VFF4</accession>
<dbReference type="InterPro" id="IPR029045">
    <property type="entry name" value="ClpP/crotonase-like_dom_sf"/>
</dbReference>
<keyword evidence="3" id="KW-0276">Fatty acid metabolism</keyword>
<comment type="catalytic activity">
    <reaction evidence="5">
        <text>a 4-saturated-(3S)-3-hydroxyacyl-CoA = a (3E)-enoyl-CoA + H2O</text>
        <dbReference type="Rhea" id="RHEA:20724"/>
        <dbReference type="ChEBI" id="CHEBI:15377"/>
        <dbReference type="ChEBI" id="CHEBI:58521"/>
        <dbReference type="ChEBI" id="CHEBI:137480"/>
        <dbReference type="EC" id="4.2.1.17"/>
    </reaction>
</comment>
<reference evidence="7 8" key="1">
    <citation type="submission" date="2019-10" db="EMBL/GenBank/DDBJ databases">
        <title>Corynebacterium sp novel species isolated from the respiratory tract of Marmot.</title>
        <authorList>
            <person name="Zhang G."/>
        </authorList>
    </citation>
    <scope>NUCLEOTIDE SEQUENCE [LARGE SCALE GENOMIC DNA]</scope>
    <source>
        <strain evidence="7 8">336</strain>
    </source>
</reference>
<organism evidence="7 8">
    <name type="scientific">Corynebacterium zhongnanshanii</name>
    <dbReference type="NCBI Taxonomy" id="2768834"/>
    <lineage>
        <taxon>Bacteria</taxon>
        <taxon>Bacillati</taxon>
        <taxon>Actinomycetota</taxon>
        <taxon>Actinomycetes</taxon>
        <taxon>Mycobacteriales</taxon>
        <taxon>Corynebacteriaceae</taxon>
        <taxon>Corynebacterium</taxon>
    </lineage>
</organism>
<protein>
    <submittedName>
        <fullName evidence="7">Enoyl-CoA hydratase/isomerase family protein</fullName>
    </submittedName>
</protein>
<sequence>MIEQTSDNATPSLVQIEDAHGVRTITINRPDAFNSLNKELRLALISAFRTAATDAAEAGSSVRAVVLRAAGRAFCSGQDLKEQLQDTKNKTGLEKVVEEYNPMIEALLDIPVPTIAAVQGPAAGAGWGIAMAADFRIMSSAASFKGAFTGVGLAADSGLSQSLVDTVGRARALQILLLDQKIGAEEALSLQLVQQVVDPEVLDDTVAAFAAGLASGPTASYKEMKALVKRASKINAAAAAEAEAQERLFHSEDHAEAVTAFVEKRKPNFAGK</sequence>
<dbReference type="Gene3D" id="1.10.12.10">
    <property type="entry name" value="Lyase 2-enoyl-coa Hydratase, Chain A, domain 2"/>
    <property type="match status" value="1"/>
</dbReference>
<gene>
    <name evidence="7" type="ORF">F8377_02940</name>
</gene>
<dbReference type="Proteomes" id="UP000436181">
    <property type="component" value="Unassembled WGS sequence"/>
</dbReference>
<comment type="similarity">
    <text evidence="2 6">Belongs to the enoyl-CoA hydratase/isomerase family.</text>
</comment>
<comment type="catalytic activity">
    <reaction evidence="4">
        <text>a (3S)-3-hydroxyacyl-CoA = a (2E)-enoyl-CoA + H2O</text>
        <dbReference type="Rhea" id="RHEA:16105"/>
        <dbReference type="ChEBI" id="CHEBI:15377"/>
        <dbReference type="ChEBI" id="CHEBI:57318"/>
        <dbReference type="ChEBI" id="CHEBI:58856"/>
        <dbReference type="EC" id="4.2.1.17"/>
    </reaction>
</comment>
<evidence type="ECO:0000256" key="2">
    <source>
        <dbReference type="ARBA" id="ARBA00005254"/>
    </source>
</evidence>
<name>A0ABQ6VFF4_9CORY</name>
<dbReference type="CDD" id="cd06558">
    <property type="entry name" value="crotonase-like"/>
    <property type="match status" value="1"/>
</dbReference>
<dbReference type="SUPFAM" id="SSF52096">
    <property type="entry name" value="ClpP/crotonase"/>
    <property type="match status" value="1"/>
</dbReference>
<dbReference type="Gene3D" id="3.90.226.10">
    <property type="entry name" value="2-enoyl-CoA Hydratase, Chain A, domain 1"/>
    <property type="match status" value="1"/>
</dbReference>
<comment type="caution">
    <text evidence="7">The sequence shown here is derived from an EMBL/GenBank/DDBJ whole genome shotgun (WGS) entry which is preliminary data.</text>
</comment>
<evidence type="ECO:0000256" key="6">
    <source>
        <dbReference type="RuleBase" id="RU003707"/>
    </source>
</evidence>
<dbReference type="PROSITE" id="PS00166">
    <property type="entry name" value="ENOYL_COA_HYDRATASE"/>
    <property type="match status" value="1"/>
</dbReference>
<evidence type="ECO:0000313" key="8">
    <source>
        <dbReference type="Proteomes" id="UP000436181"/>
    </source>
</evidence>
<keyword evidence="8" id="KW-1185">Reference proteome</keyword>
<evidence type="ECO:0000313" key="7">
    <source>
        <dbReference type="EMBL" id="KAB3523120.1"/>
    </source>
</evidence>
<evidence type="ECO:0000256" key="5">
    <source>
        <dbReference type="ARBA" id="ARBA00023717"/>
    </source>
</evidence>
<dbReference type="Pfam" id="PF00378">
    <property type="entry name" value="ECH_1"/>
    <property type="match status" value="1"/>
</dbReference>
<dbReference type="EMBL" id="WBZJ01000001">
    <property type="protein sequence ID" value="KAB3523120.1"/>
    <property type="molecule type" value="Genomic_DNA"/>
</dbReference>
<dbReference type="InterPro" id="IPR014748">
    <property type="entry name" value="Enoyl-CoA_hydra_C"/>
</dbReference>
<evidence type="ECO:0000256" key="1">
    <source>
        <dbReference type="ARBA" id="ARBA00002994"/>
    </source>
</evidence>